<dbReference type="Proteomes" id="UP001432180">
    <property type="component" value="Chromosome"/>
</dbReference>
<dbReference type="EMBL" id="CP121472">
    <property type="protein sequence ID" value="WPL18338.1"/>
    <property type="molecule type" value="Genomic_DNA"/>
</dbReference>
<protein>
    <submittedName>
        <fullName evidence="1">Uncharacterized protein</fullName>
    </submittedName>
</protein>
<evidence type="ECO:0000313" key="1">
    <source>
        <dbReference type="EMBL" id="WPL18338.1"/>
    </source>
</evidence>
<keyword evidence="2" id="KW-1185">Reference proteome</keyword>
<evidence type="ECO:0000313" key="2">
    <source>
        <dbReference type="Proteomes" id="UP001432180"/>
    </source>
</evidence>
<sequence>MAPFISIYLNIEQFWEEKGSRLEFFFGQGVELDNANHPLQNRDGHHQF</sequence>
<gene>
    <name evidence="1" type="ORF">Thiowin_03409</name>
</gene>
<name>A0ABZ0SBD3_9GAMM</name>
<dbReference type="RefSeq" id="WP_328984105.1">
    <property type="nucleotide sequence ID" value="NZ_CP121472.1"/>
</dbReference>
<proteinExistence type="predicted"/>
<reference evidence="1 2" key="1">
    <citation type="journal article" date="2023" name="Microorganisms">
        <title>Thiorhodovibrio frisius and Trv. litoralis spp. nov., Two Novel Members from a Clade of Fastidious Purple Sulfur Bacteria That Exhibit Unique Red-Shifted Light-Harvesting Capabilities.</title>
        <authorList>
            <person name="Methner A."/>
            <person name="Kuzyk S.B."/>
            <person name="Petersen J."/>
            <person name="Bauer S."/>
            <person name="Brinkmann H."/>
            <person name="Sichau K."/>
            <person name="Wanner G."/>
            <person name="Wolf J."/>
            <person name="Neumann-Schaal M."/>
            <person name="Henke P."/>
            <person name="Tank M."/>
            <person name="Sproer C."/>
            <person name="Bunk B."/>
            <person name="Overmann J."/>
        </authorList>
    </citation>
    <scope>NUCLEOTIDE SEQUENCE [LARGE SCALE GENOMIC DNA]</scope>
    <source>
        <strain evidence="1 2">DSM 6702</strain>
    </source>
</reference>
<accession>A0ABZ0SBD3</accession>
<organism evidence="1 2">
    <name type="scientific">Thiorhodovibrio winogradskyi</name>
    <dbReference type="NCBI Taxonomy" id="77007"/>
    <lineage>
        <taxon>Bacteria</taxon>
        <taxon>Pseudomonadati</taxon>
        <taxon>Pseudomonadota</taxon>
        <taxon>Gammaproteobacteria</taxon>
        <taxon>Chromatiales</taxon>
        <taxon>Chromatiaceae</taxon>
        <taxon>Thiorhodovibrio</taxon>
    </lineage>
</organism>